<sequence>MQFSFATVIFGLAALAAASPAAPGSEIFSRQNKATGTCCFANKSLKQELCTSATGEAGKCVPGGNACGSTLSCVADSKLACDNSIKERGGVLCRAIVPGGFQDGAKVVKKLTDSKIN</sequence>
<name>A0A4P7N6J5_PYROR</name>
<gene>
    <name evidence="1" type="ORF">PoMZ_03172</name>
</gene>
<accession>A0A4P7N6J5</accession>
<dbReference type="Proteomes" id="UP000294847">
    <property type="component" value="Chromosome 3"/>
</dbReference>
<organism evidence="1 2">
    <name type="scientific">Pyricularia oryzae</name>
    <name type="common">Rice blast fungus</name>
    <name type="synonym">Magnaporthe oryzae</name>
    <dbReference type="NCBI Taxonomy" id="318829"/>
    <lineage>
        <taxon>Eukaryota</taxon>
        <taxon>Fungi</taxon>
        <taxon>Dikarya</taxon>
        <taxon>Ascomycota</taxon>
        <taxon>Pezizomycotina</taxon>
        <taxon>Sordariomycetes</taxon>
        <taxon>Sordariomycetidae</taxon>
        <taxon>Magnaporthales</taxon>
        <taxon>Pyriculariaceae</taxon>
        <taxon>Pyricularia</taxon>
    </lineage>
</organism>
<evidence type="ECO:0000313" key="2">
    <source>
        <dbReference type="Proteomes" id="UP000294847"/>
    </source>
</evidence>
<proteinExistence type="predicted"/>
<protein>
    <submittedName>
        <fullName evidence="1">Uncharacterized protein</fullName>
    </submittedName>
</protein>
<dbReference type="VEuPathDB" id="FungiDB:M_BR32_EuGene_00121901"/>
<dbReference type="EMBL" id="CP034206">
    <property type="protein sequence ID" value="QBZ58227.1"/>
    <property type="molecule type" value="Genomic_DNA"/>
</dbReference>
<reference evidence="1 2" key="1">
    <citation type="journal article" date="2019" name="Mol. Biol. Evol.">
        <title>Blast fungal genomes show frequent chromosomal changes, gene gains and losses, and effector gene turnover.</title>
        <authorList>
            <person name="Gomez Luciano L.B."/>
            <person name="Jason Tsai I."/>
            <person name="Chuma I."/>
            <person name="Tosa Y."/>
            <person name="Chen Y.H."/>
            <person name="Li J.Y."/>
            <person name="Li M.Y."/>
            <person name="Jade Lu M.Y."/>
            <person name="Nakayashiki H."/>
            <person name="Li W.H."/>
        </authorList>
    </citation>
    <scope>NUCLEOTIDE SEQUENCE [LARGE SCALE GENOMIC DNA]</scope>
    <source>
        <strain evidence="1">MZ5-1-6</strain>
    </source>
</reference>
<dbReference type="AlphaFoldDB" id="A0A4P7N6J5"/>
<evidence type="ECO:0000313" key="1">
    <source>
        <dbReference type="EMBL" id="QBZ58227.1"/>
    </source>
</evidence>